<keyword evidence="2" id="KW-1133">Transmembrane helix</keyword>
<proteinExistence type="predicted"/>
<evidence type="ECO:0000313" key="4">
    <source>
        <dbReference type="Proteomes" id="UP000757232"/>
    </source>
</evidence>
<feature type="region of interest" description="Disordered" evidence="1">
    <location>
        <begin position="807"/>
        <end position="868"/>
    </location>
</feature>
<name>A0A9Q5I522_SANBA</name>
<accession>A0A9Q5I522</accession>
<feature type="compositionally biased region" description="Polar residues" evidence="1">
    <location>
        <begin position="976"/>
        <end position="987"/>
    </location>
</feature>
<feature type="transmembrane region" description="Helical" evidence="2">
    <location>
        <begin position="419"/>
        <end position="445"/>
    </location>
</feature>
<dbReference type="Proteomes" id="UP000757232">
    <property type="component" value="Unassembled WGS sequence"/>
</dbReference>
<organism evidence="3 4">
    <name type="scientific">Sanghuangporus baumii</name>
    <name type="common">Phellinus baumii</name>
    <dbReference type="NCBI Taxonomy" id="108892"/>
    <lineage>
        <taxon>Eukaryota</taxon>
        <taxon>Fungi</taxon>
        <taxon>Dikarya</taxon>
        <taxon>Basidiomycota</taxon>
        <taxon>Agaricomycotina</taxon>
        <taxon>Agaricomycetes</taxon>
        <taxon>Hymenochaetales</taxon>
        <taxon>Hymenochaetaceae</taxon>
        <taxon>Sanghuangporus</taxon>
    </lineage>
</organism>
<feature type="region of interest" description="Disordered" evidence="1">
    <location>
        <begin position="526"/>
        <end position="607"/>
    </location>
</feature>
<dbReference type="AlphaFoldDB" id="A0A9Q5I522"/>
<feature type="region of interest" description="Disordered" evidence="1">
    <location>
        <begin position="976"/>
        <end position="1006"/>
    </location>
</feature>
<feature type="transmembrane region" description="Helical" evidence="2">
    <location>
        <begin position="312"/>
        <end position="332"/>
    </location>
</feature>
<feature type="compositionally biased region" description="Polar residues" evidence="1">
    <location>
        <begin position="40"/>
        <end position="51"/>
    </location>
</feature>
<evidence type="ECO:0000313" key="3">
    <source>
        <dbReference type="EMBL" id="OCB91928.1"/>
    </source>
</evidence>
<feature type="compositionally biased region" description="Polar residues" evidence="1">
    <location>
        <begin position="842"/>
        <end position="856"/>
    </location>
</feature>
<keyword evidence="2" id="KW-0812">Transmembrane</keyword>
<keyword evidence="4" id="KW-1185">Reference proteome</keyword>
<dbReference type="OrthoDB" id="972532at2759"/>
<protein>
    <submittedName>
        <fullName evidence="3">Uncharacterized protein</fullName>
    </submittedName>
</protein>
<evidence type="ECO:0000256" key="2">
    <source>
        <dbReference type="SAM" id="Phobius"/>
    </source>
</evidence>
<reference evidence="3" key="1">
    <citation type="submission" date="2016-06" db="EMBL/GenBank/DDBJ databases">
        <title>Draft Genome sequence of the fungus Inonotus baumii.</title>
        <authorList>
            <person name="Zhu H."/>
            <person name="Lin W."/>
        </authorList>
    </citation>
    <scope>NUCLEOTIDE SEQUENCE</scope>
    <source>
        <strain evidence="3">821</strain>
    </source>
</reference>
<feature type="region of interest" description="Disordered" evidence="1">
    <location>
        <begin position="948"/>
        <end position="967"/>
    </location>
</feature>
<dbReference type="EMBL" id="LNZH02000049">
    <property type="protein sequence ID" value="OCB91928.1"/>
    <property type="molecule type" value="Genomic_DNA"/>
</dbReference>
<sequence length="1006" mass="111218">MYPQSSTRVDHRRSKDSLLAKINPSTRRRSGSVRDETETHPSVYSAPTPSFSGPPRAYAYSSPPHAGYERVHFTLPPSPAPFASEPIDATERGRPYYGLSPPVVQTPAMTPSSQILKDIPGPEDYVQFYWKTRDLLSELERLKYALRTVGTCGSGIQAIDSTYRSFERLQWMFGFNTYSLFPRPQDPRFKALKTENDVYLSEFSRTFECISDALRLMEKAFEDYQVVYYENNTIYLLKCLQKRFKSEAMRSVLGKGGSYSSPSTIELKKRVQALLTAFIFKAIDALRKDLGKYREKGVPVISSAQEVRSTRYLNLTTIATFLSAVTAIFLPISAEQPDGALNVAVNTFLFASLTFSIASAINSLLAMSWLKAIVRDPHSYMPFWVTACLNTGPMISLVVAAALFVVGLCLFVFSSSQHIITSVTTVAFAGVYTICLLSLAVWLIYEKWQFRSVAGPGKPLTGTSPSMTILDWMVLWPQRIGEMLGSTDPSQLERGRFPGDSPSYLPIKFQADELYANNFLYSVRPTPTPNLGRLDGSQVDSRHRPTGVDSYPVHSKVSDNDVAPGGEPPLSLNTLNTPEPHGRPGYAPTEYPDGTDHLEDEPDSVGSEAGPVIVPIPPVDSQTYETALFFASGRNHWRVRGGISVPSPMPVHLSENVMIIPTNPPTYVVPPGSYVAYGTQPVVGPSARAGDFTVYDPTPFTQSGSFIPPQTPFIPPRPMPTTAPVIPPMAGFYPTMLPNDGFIPAPYIPNPPYVPPAPISDQTGSRRPSRQVHSEGRDDVRSESARRDSVLSSARWYPYPNVPPRPSPYYSEWRGPPRRGSSQVRFTQPEVIQPRRQRSRGDQSNVSRAESSTSIFSEPFTAEPEQMDAAPDAHTIEAISRLQRSRVPSSNLDNLQQRYRQTARMSRPHDEHPSLSISGSRRTTVETDIASDGAHDLERNVGRSPAIIASDVDDHPPNVSERLSTIDEVTRSSLTDNLENLNSSGDSLATAPETMDPEEAERKASG</sequence>
<feature type="compositionally biased region" description="Basic and acidic residues" evidence="1">
    <location>
        <begin position="772"/>
        <end position="789"/>
    </location>
</feature>
<comment type="caution">
    <text evidence="3">The sequence shown here is derived from an EMBL/GenBank/DDBJ whole genome shotgun (WGS) entry which is preliminary data.</text>
</comment>
<feature type="region of interest" description="Disordered" evidence="1">
    <location>
        <begin position="903"/>
        <end position="922"/>
    </location>
</feature>
<feature type="region of interest" description="Disordered" evidence="1">
    <location>
        <begin position="1"/>
        <end position="58"/>
    </location>
</feature>
<gene>
    <name evidence="3" type="ORF">A7U60_g768</name>
</gene>
<evidence type="ECO:0000256" key="1">
    <source>
        <dbReference type="SAM" id="MobiDB-lite"/>
    </source>
</evidence>
<feature type="transmembrane region" description="Helical" evidence="2">
    <location>
        <begin position="344"/>
        <end position="370"/>
    </location>
</feature>
<keyword evidence="2" id="KW-0472">Membrane</keyword>
<feature type="transmembrane region" description="Helical" evidence="2">
    <location>
        <begin position="382"/>
        <end position="413"/>
    </location>
</feature>
<feature type="region of interest" description="Disordered" evidence="1">
    <location>
        <begin position="753"/>
        <end position="790"/>
    </location>
</feature>